<dbReference type="Gene3D" id="2.60.120.330">
    <property type="entry name" value="B-lactam Antibiotic, Isopenicillin N Synthase, Chain"/>
    <property type="match status" value="1"/>
</dbReference>
<reference evidence="5 6" key="1">
    <citation type="submission" date="2017-04" db="EMBL/GenBank/DDBJ databases">
        <authorList>
            <person name="Afonso C.L."/>
            <person name="Miller P.J."/>
            <person name="Scott M.A."/>
            <person name="Spackman E."/>
            <person name="Goraichik I."/>
            <person name="Dimitrov K.M."/>
            <person name="Suarez D.L."/>
            <person name="Swayne D.E."/>
        </authorList>
    </citation>
    <scope>NUCLEOTIDE SEQUENCE [LARGE SCALE GENOMIC DNA]</scope>
    <source>
        <strain evidence="5 6">DSM 43828</strain>
    </source>
</reference>
<accession>A0A1Y5XE47</accession>
<evidence type="ECO:0000256" key="3">
    <source>
        <dbReference type="ARBA" id="ARBA00023002"/>
    </source>
</evidence>
<dbReference type="PANTHER" id="PTHR46332:SF5">
    <property type="entry name" value="ASPARTATE BETA-HYDROXYLASE DOMAIN CONTAINING 2"/>
    <property type="match status" value="1"/>
</dbReference>
<dbReference type="OrthoDB" id="21665at2"/>
<keyword evidence="3" id="KW-0560">Oxidoreductase</keyword>
<gene>
    <name evidence="5" type="ORF">SAMN05661093_02472</name>
</gene>
<dbReference type="SUPFAM" id="SSF51197">
    <property type="entry name" value="Clavaminate synthase-like"/>
    <property type="match status" value="1"/>
</dbReference>
<dbReference type="InterPro" id="IPR051821">
    <property type="entry name" value="Asp/Asn_beta-hydroxylase"/>
</dbReference>
<sequence length="261" mass="29503">MRAVAGRGQYLNYWIKLVLGRHVNTKPVQEAVSKWFKQTAGGDQRPVLFDIDETYPALRSLDNSYADIRSELDEVLADRATLPAYHDLDPDQATISNVTPNEWKIFYLWAMGERAEPNASKCPKTTALLASIPNVFQAFFSILEPGKSIPEHEGPYCGYLRYHLGLKVPDDAPPSIRVKDHWYTWQEKQSVLFDDSWNHEVVNESTGERIVLIVDVLRPMPLPQTIVNKGVALAARYVYGRKVLERAAQPRKQPAPATATT</sequence>
<comment type="similarity">
    <text evidence="1">Belongs to the aspartyl/asparaginyl beta-hydroxylase family.</text>
</comment>
<dbReference type="GO" id="GO:0051213">
    <property type="term" value="F:dioxygenase activity"/>
    <property type="evidence" value="ECO:0007669"/>
    <property type="project" value="UniProtKB-KW"/>
</dbReference>
<evidence type="ECO:0000259" key="4">
    <source>
        <dbReference type="Pfam" id="PF05118"/>
    </source>
</evidence>
<evidence type="ECO:0000313" key="6">
    <source>
        <dbReference type="Proteomes" id="UP000192674"/>
    </source>
</evidence>
<dbReference type="PANTHER" id="PTHR46332">
    <property type="entry name" value="ASPARTATE BETA-HYDROXYLASE DOMAIN-CONTAINING PROTEIN 2"/>
    <property type="match status" value="1"/>
</dbReference>
<keyword evidence="2" id="KW-0223">Dioxygenase</keyword>
<proteinExistence type="inferred from homology"/>
<name>A0A1Y5XE47_KIBAR</name>
<dbReference type="InterPro" id="IPR027443">
    <property type="entry name" value="IPNS-like_sf"/>
</dbReference>
<dbReference type="EMBL" id="FWXV01000002">
    <property type="protein sequence ID" value="SMC88437.1"/>
    <property type="molecule type" value="Genomic_DNA"/>
</dbReference>
<evidence type="ECO:0000313" key="5">
    <source>
        <dbReference type="EMBL" id="SMC88437.1"/>
    </source>
</evidence>
<dbReference type="Proteomes" id="UP000192674">
    <property type="component" value="Unassembled WGS sequence"/>
</dbReference>
<dbReference type="Pfam" id="PF05118">
    <property type="entry name" value="Asp_Arg_Hydrox"/>
    <property type="match status" value="1"/>
</dbReference>
<evidence type="ECO:0000256" key="2">
    <source>
        <dbReference type="ARBA" id="ARBA00022964"/>
    </source>
</evidence>
<evidence type="ECO:0000256" key="1">
    <source>
        <dbReference type="ARBA" id="ARBA00007730"/>
    </source>
</evidence>
<protein>
    <submittedName>
        <fullName evidence="5">Aspartate beta-hydroxylase</fullName>
    </submittedName>
</protein>
<dbReference type="AlphaFoldDB" id="A0A1Y5XE47"/>
<organism evidence="5 6">
    <name type="scientific">Kibdelosporangium aridum</name>
    <dbReference type="NCBI Taxonomy" id="2030"/>
    <lineage>
        <taxon>Bacteria</taxon>
        <taxon>Bacillati</taxon>
        <taxon>Actinomycetota</taxon>
        <taxon>Actinomycetes</taxon>
        <taxon>Pseudonocardiales</taxon>
        <taxon>Pseudonocardiaceae</taxon>
        <taxon>Kibdelosporangium</taxon>
    </lineage>
</organism>
<dbReference type="InterPro" id="IPR007803">
    <property type="entry name" value="Asp/Arg/Pro-Hydrxlase"/>
</dbReference>
<feature type="domain" description="Aspartyl/asparaginy/proline hydroxylase" evidence="4">
    <location>
        <begin position="64"/>
        <end position="219"/>
    </location>
</feature>
<keyword evidence="6" id="KW-1185">Reference proteome</keyword>